<keyword evidence="4" id="KW-0479">Metal-binding</keyword>
<evidence type="ECO:0000256" key="3">
    <source>
        <dbReference type="ARBA" id="ARBA00022598"/>
    </source>
</evidence>
<dbReference type="GO" id="GO:0009328">
    <property type="term" value="C:phenylalanine-tRNA ligase complex"/>
    <property type="evidence" value="ECO:0007669"/>
    <property type="project" value="TreeGrafter"/>
</dbReference>
<protein>
    <recommendedName>
        <fullName evidence="2">phenylalanine--tRNA ligase</fullName>
        <ecNumber evidence="2">6.1.1.20</ecNumber>
    </recommendedName>
</protein>
<dbReference type="InterPro" id="IPR005146">
    <property type="entry name" value="B3/B4_tRNA-bd"/>
</dbReference>
<keyword evidence="7" id="KW-0460">Magnesium</keyword>
<evidence type="ECO:0000313" key="12">
    <source>
        <dbReference type="Proteomes" id="UP000229554"/>
    </source>
</evidence>
<dbReference type="PROSITE" id="PS51483">
    <property type="entry name" value="B5"/>
    <property type="match status" value="1"/>
</dbReference>
<keyword evidence="9" id="KW-0030">Aminoacyl-tRNA synthetase</keyword>
<comment type="caution">
    <text evidence="11">The sequence shown here is derived from an EMBL/GenBank/DDBJ whole genome shotgun (WGS) entry which is preliminary data.</text>
</comment>
<dbReference type="PANTHER" id="PTHR10947">
    <property type="entry name" value="PHENYLALANYL-TRNA SYNTHETASE BETA CHAIN AND LEUCINE-RICH REPEAT-CONTAINING PROTEIN 47"/>
    <property type="match status" value="1"/>
</dbReference>
<keyword evidence="5" id="KW-0547">Nucleotide-binding</keyword>
<dbReference type="Proteomes" id="UP000229554">
    <property type="component" value="Unassembled WGS sequence"/>
</dbReference>
<keyword evidence="6" id="KW-0067">ATP-binding</keyword>
<keyword evidence="3" id="KW-0436">Ligase</keyword>
<dbReference type="PANTHER" id="PTHR10947:SF0">
    <property type="entry name" value="PHENYLALANINE--TRNA LIGASE BETA SUBUNIT"/>
    <property type="match status" value="1"/>
</dbReference>
<proteinExistence type="predicted"/>
<dbReference type="Gene3D" id="3.50.40.10">
    <property type="entry name" value="Phenylalanyl-trna Synthetase, Chain B, domain 3"/>
    <property type="match status" value="1"/>
</dbReference>
<dbReference type="GO" id="GO:0005524">
    <property type="term" value="F:ATP binding"/>
    <property type="evidence" value="ECO:0007669"/>
    <property type="project" value="UniProtKB-KW"/>
</dbReference>
<evidence type="ECO:0000256" key="8">
    <source>
        <dbReference type="ARBA" id="ARBA00022917"/>
    </source>
</evidence>
<keyword evidence="8" id="KW-0648">Protein biosynthesis</keyword>
<comment type="cofactor">
    <cofactor evidence="1">
        <name>Mg(2+)</name>
        <dbReference type="ChEBI" id="CHEBI:18420"/>
    </cofactor>
</comment>
<dbReference type="InterPro" id="IPR045060">
    <property type="entry name" value="Phe-tRNA-ligase_IIc_bsu"/>
</dbReference>
<dbReference type="InterPro" id="IPR005147">
    <property type="entry name" value="tRNA_synthase_B5-dom"/>
</dbReference>
<dbReference type="InterPro" id="IPR041616">
    <property type="entry name" value="PheRS_beta_core"/>
</dbReference>
<sequence>MNILLPYSSIKKRLVTNATVEEFQRFLSLCGPSIERVEKVNNDYVLDIEVTTNRIDMACVAGIVQEANAILPLFDKKVSVSENLLTDYSFSQLDFPKEDLLHITNDFSLSPRIAAVVFDNILLHESSEEIRSFLEKVGVRPINNVVDISNYLMYLFGQPVHIFDYDKISGGIIKVRKSRKGEKIALLDEKTYTLPGNDIVIEDGDGKLIDLCGIMGGKTSEVDKHTKRIVLFVPSYSKKYIRKTSMLTAARGTASKYYEKGVDTARVEPTFVYGVKLLTEHAQARVSCRLIDLHETLYTPRSISVTTQYITNMIGESVDEHLVENILSSLGFGVTRNGKSIQVTVPFWRQFDVFEPHDIVEEVARIYGYHTIKEVMSPFSLVRDEKVREFEESYRAETVVKTYLRDTGFIEMYNYSMLSLEMLNQFLYDPKSHLRISNPISEDLVYMRQSIIPSLYKNMLDNTQFEHLSLFEIANVYMPQVNDLPNEVRTVGILVEDTFSSLKAILQSFVQLLNTTIEYKNASLSYATNECVGLYSDDVFAGYAGRLLPILEQKAGKQLVFAQLQWD</sequence>
<name>A0A2M8KTI8_9BACT</name>
<dbReference type="Gene3D" id="3.30.56.10">
    <property type="match status" value="2"/>
</dbReference>
<organism evidence="11 12">
    <name type="scientific">Candidatus Roizmanbacteria bacterium CG10_big_fil_rev_8_21_14_0_10_39_6</name>
    <dbReference type="NCBI Taxonomy" id="1974853"/>
    <lineage>
        <taxon>Bacteria</taxon>
        <taxon>Candidatus Roizmaniibacteriota</taxon>
    </lineage>
</organism>
<dbReference type="Pfam" id="PF03483">
    <property type="entry name" value="B3_4"/>
    <property type="match status" value="1"/>
</dbReference>
<feature type="non-terminal residue" evidence="11">
    <location>
        <position position="567"/>
    </location>
</feature>
<dbReference type="EC" id="6.1.1.20" evidence="2"/>
<evidence type="ECO:0000256" key="1">
    <source>
        <dbReference type="ARBA" id="ARBA00001946"/>
    </source>
</evidence>
<dbReference type="InterPro" id="IPR045864">
    <property type="entry name" value="aa-tRNA-synth_II/BPL/LPL"/>
</dbReference>
<dbReference type="InterPro" id="IPR020825">
    <property type="entry name" value="Phe-tRNA_synthase-like_B3/B4"/>
</dbReference>
<gene>
    <name evidence="11" type="ORF">COU88_00595</name>
</gene>
<evidence type="ECO:0000259" key="10">
    <source>
        <dbReference type="PROSITE" id="PS51483"/>
    </source>
</evidence>
<dbReference type="Pfam" id="PF03484">
    <property type="entry name" value="B5"/>
    <property type="match status" value="1"/>
</dbReference>
<feature type="domain" description="B5" evidence="10">
    <location>
        <begin position="298"/>
        <end position="374"/>
    </location>
</feature>
<evidence type="ECO:0000313" key="11">
    <source>
        <dbReference type="EMBL" id="PJE63236.1"/>
    </source>
</evidence>
<evidence type="ECO:0000256" key="6">
    <source>
        <dbReference type="ARBA" id="ARBA00022840"/>
    </source>
</evidence>
<dbReference type="AlphaFoldDB" id="A0A2M8KTI8"/>
<evidence type="ECO:0000256" key="5">
    <source>
        <dbReference type="ARBA" id="ARBA00022741"/>
    </source>
</evidence>
<accession>A0A2M8KTI8</accession>
<evidence type="ECO:0000256" key="7">
    <source>
        <dbReference type="ARBA" id="ARBA00022842"/>
    </source>
</evidence>
<evidence type="ECO:0000256" key="4">
    <source>
        <dbReference type="ARBA" id="ARBA00022723"/>
    </source>
</evidence>
<dbReference type="GO" id="GO:0003723">
    <property type="term" value="F:RNA binding"/>
    <property type="evidence" value="ECO:0007669"/>
    <property type="project" value="InterPro"/>
</dbReference>
<dbReference type="SMART" id="SM00874">
    <property type="entry name" value="B5"/>
    <property type="match status" value="1"/>
</dbReference>
<reference evidence="12" key="1">
    <citation type="submission" date="2017-09" db="EMBL/GenBank/DDBJ databases">
        <title>Depth-based differentiation of microbial function through sediment-hosted aquifers and enrichment of novel symbionts in the deep terrestrial subsurface.</title>
        <authorList>
            <person name="Probst A.J."/>
            <person name="Ladd B."/>
            <person name="Jarett J.K."/>
            <person name="Geller-Mcgrath D.E."/>
            <person name="Sieber C.M.K."/>
            <person name="Emerson J.B."/>
            <person name="Anantharaman K."/>
            <person name="Thomas B.C."/>
            <person name="Malmstrom R."/>
            <person name="Stieglmeier M."/>
            <person name="Klingl A."/>
            <person name="Woyke T."/>
            <person name="Ryan C.M."/>
            <person name="Banfield J.F."/>
        </authorList>
    </citation>
    <scope>NUCLEOTIDE SEQUENCE [LARGE SCALE GENOMIC DNA]</scope>
</reference>
<dbReference type="SUPFAM" id="SSF55681">
    <property type="entry name" value="Class II aaRS and biotin synthetases"/>
    <property type="match status" value="1"/>
</dbReference>
<dbReference type="EMBL" id="PFED01000025">
    <property type="protein sequence ID" value="PJE63236.1"/>
    <property type="molecule type" value="Genomic_DNA"/>
</dbReference>
<dbReference type="InterPro" id="IPR009061">
    <property type="entry name" value="DNA-bd_dom_put_sf"/>
</dbReference>
<dbReference type="GO" id="GO:0004826">
    <property type="term" value="F:phenylalanine-tRNA ligase activity"/>
    <property type="evidence" value="ECO:0007669"/>
    <property type="project" value="UniProtKB-EC"/>
</dbReference>
<dbReference type="SUPFAM" id="SSF46955">
    <property type="entry name" value="Putative DNA-binding domain"/>
    <property type="match status" value="2"/>
</dbReference>
<evidence type="ECO:0000256" key="9">
    <source>
        <dbReference type="ARBA" id="ARBA00023146"/>
    </source>
</evidence>
<dbReference type="GO" id="GO:0006432">
    <property type="term" value="P:phenylalanyl-tRNA aminoacylation"/>
    <property type="evidence" value="ECO:0007669"/>
    <property type="project" value="InterPro"/>
</dbReference>
<dbReference type="SUPFAM" id="SSF56037">
    <property type="entry name" value="PheT/TilS domain"/>
    <property type="match status" value="1"/>
</dbReference>
<dbReference type="GO" id="GO:0000287">
    <property type="term" value="F:magnesium ion binding"/>
    <property type="evidence" value="ECO:0007669"/>
    <property type="project" value="InterPro"/>
</dbReference>
<dbReference type="Pfam" id="PF17759">
    <property type="entry name" value="tRNA_synthFbeta"/>
    <property type="match status" value="1"/>
</dbReference>
<dbReference type="Gene3D" id="3.30.930.10">
    <property type="entry name" value="Bira Bifunctional Protein, Domain 2"/>
    <property type="match status" value="1"/>
</dbReference>
<evidence type="ECO:0000256" key="2">
    <source>
        <dbReference type="ARBA" id="ARBA00012814"/>
    </source>
</evidence>
<dbReference type="SMART" id="SM00873">
    <property type="entry name" value="B3_4"/>
    <property type="match status" value="1"/>
</dbReference>